<evidence type="ECO:0008006" key="3">
    <source>
        <dbReference type="Google" id="ProtNLM"/>
    </source>
</evidence>
<accession>A0A554VF30</accession>
<organism evidence="1 2">
    <name type="scientific">Aquimarina algiphila</name>
    <dbReference type="NCBI Taxonomy" id="2047982"/>
    <lineage>
        <taxon>Bacteria</taxon>
        <taxon>Pseudomonadati</taxon>
        <taxon>Bacteroidota</taxon>
        <taxon>Flavobacteriia</taxon>
        <taxon>Flavobacteriales</taxon>
        <taxon>Flavobacteriaceae</taxon>
        <taxon>Aquimarina</taxon>
    </lineage>
</organism>
<dbReference type="PROSITE" id="PS51257">
    <property type="entry name" value="PROKAR_LIPOPROTEIN"/>
    <property type="match status" value="1"/>
</dbReference>
<dbReference type="OrthoDB" id="1160123at2"/>
<dbReference type="Proteomes" id="UP000318833">
    <property type="component" value="Unassembled WGS sequence"/>
</dbReference>
<comment type="caution">
    <text evidence="1">The sequence shown here is derived from an EMBL/GenBank/DDBJ whole genome shotgun (WGS) entry which is preliminary data.</text>
</comment>
<dbReference type="RefSeq" id="WP_143917940.1">
    <property type="nucleotide sequence ID" value="NZ_CANMIK010000054.1"/>
</dbReference>
<proteinExistence type="predicted"/>
<sequence>MKRNSFLFMILVVLGLGLVSCNSNELIEEKVSSQELSGWETLGKGKTSIQDHEFVFEEIDSSDGFFLISPKRYEGDMVLKYKIKPLSEASVLITLFSASDTAETLQLTLPEKNADEEAIWEWRREMNHYNLTFNNESHGYTPFFYKNISSLDRDFHLRKEENIMKSKEWVTVEIGKKENSVWFSLDDIVIFERTDFSPLLGGHVIFRISGTTTKEKTILAKASIKDLVIYHQ</sequence>
<gene>
    <name evidence="1" type="ORF">FOF46_22040</name>
</gene>
<dbReference type="EMBL" id="VLNR01000056">
    <property type="protein sequence ID" value="TSE05710.1"/>
    <property type="molecule type" value="Genomic_DNA"/>
</dbReference>
<protein>
    <recommendedName>
        <fullName evidence="3">DUF1080 domain-containing protein</fullName>
    </recommendedName>
</protein>
<reference evidence="1 2" key="1">
    <citation type="submission" date="2019-07" db="EMBL/GenBank/DDBJ databases">
        <title>The draft genome sequence of Aquimarina algiphila M91.</title>
        <authorList>
            <person name="Meng X."/>
        </authorList>
    </citation>
    <scope>NUCLEOTIDE SEQUENCE [LARGE SCALE GENOMIC DNA]</scope>
    <source>
        <strain evidence="1 2">M91</strain>
    </source>
</reference>
<dbReference type="Gene3D" id="2.60.120.200">
    <property type="match status" value="1"/>
</dbReference>
<keyword evidence="2" id="KW-1185">Reference proteome</keyword>
<evidence type="ECO:0000313" key="2">
    <source>
        <dbReference type="Proteomes" id="UP000318833"/>
    </source>
</evidence>
<dbReference type="AlphaFoldDB" id="A0A554VF30"/>
<name>A0A554VF30_9FLAO</name>
<evidence type="ECO:0000313" key="1">
    <source>
        <dbReference type="EMBL" id="TSE05710.1"/>
    </source>
</evidence>